<organism evidence="8 9">
    <name type="scientific">Miscanthus lutarioriparius</name>
    <dbReference type="NCBI Taxonomy" id="422564"/>
    <lineage>
        <taxon>Eukaryota</taxon>
        <taxon>Viridiplantae</taxon>
        <taxon>Streptophyta</taxon>
        <taxon>Embryophyta</taxon>
        <taxon>Tracheophyta</taxon>
        <taxon>Spermatophyta</taxon>
        <taxon>Magnoliopsida</taxon>
        <taxon>Liliopsida</taxon>
        <taxon>Poales</taxon>
        <taxon>Poaceae</taxon>
        <taxon>PACMAD clade</taxon>
        <taxon>Panicoideae</taxon>
        <taxon>Andropogonodae</taxon>
        <taxon>Andropogoneae</taxon>
        <taxon>Saccharinae</taxon>
        <taxon>Miscanthus</taxon>
    </lineage>
</organism>
<dbReference type="GO" id="GO:0003700">
    <property type="term" value="F:DNA-binding transcription factor activity"/>
    <property type="evidence" value="ECO:0007669"/>
    <property type="project" value="InterPro"/>
</dbReference>
<dbReference type="InterPro" id="IPR034891">
    <property type="entry name" value="PB1_NLP"/>
</dbReference>
<feature type="region of interest" description="Disordered" evidence="5">
    <location>
        <begin position="498"/>
        <end position="526"/>
    </location>
</feature>
<dbReference type="PROSITE" id="PS51519">
    <property type="entry name" value="RWP_RK"/>
    <property type="match status" value="1"/>
</dbReference>
<keyword evidence="3" id="KW-0804">Transcription</keyword>
<accession>A0A811PED4</accession>
<dbReference type="Pfam" id="PF00564">
    <property type="entry name" value="PB1"/>
    <property type="match status" value="1"/>
</dbReference>
<dbReference type="Pfam" id="PF02042">
    <property type="entry name" value="RWP-RK"/>
    <property type="match status" value="1"/>
</dbReference>
<feature type="region of interest" description="Disordered" evidence="5">
    <location>
        <begin position="660"/>
        <end position="688"/>
    </location>
</feature>
<keyword evidence="1" id="KW-0805">Transcription regulation</keyword>
<evidence type="ECO:0000256" key="5">
    <source>
        <dbReference type="SAM" id="MobiDB-lite"/>
    </source>
</evidence>
<evidence type="ECO:0000259" key="6">
    <source>
        <dbReference type="PROSITE" id="PS51519"/>
    </source>
</evidence>
<keyword evidence="9" id="KW-1185">Reference proteome</keyword>
<sequence length="859" mass="94849">MDLDPSPASAHGDGGGCADAWPFDSLTTSMLFSSSWLTPPSPLWLFEDRHMLPLDAPAAAPEAAVVAAVVEEVQRPRSASMTVGVISSFLALPLCFYYPRNSDTSSKRVEQINHKWQLHLSLDEDGTDNSSLVKEKLTQPLWYFKESTDQHLLVQVWAPVKNGDRYVLTTSGQPFVLDHQSIGLLQYRAVSMMYVFSVDGENVGELGLPGRVYKQKVPEWTPNVQYYSSVALPVFDPASQLCIAVVELIMTSKKINYACEVDKVCKALEAVNLKSTEILDHPNVQICNEGRQAALVEILEILTVVCEEHKLPLSQTWVPCKYRSVLAHGGGLKKSCLSFDGSCMGEVCMSTSDVAFHVIDAHMWGFKDACVEHHLQRGQGVSGKAFISHKPCFSKDIQKFCKLAYPLVHYARMFGLAGCFAICLQSSYTGNDDYILEFFLPPDCIDEDDQNALLESILTLMKRCLRSLKVVGDRDSSGASLQLSNVLKLENEEFKTDAQFDNSDGSLRESPDGDRHGGAHKFDNGNKKVLDVTEGQLLTDDYSQDNGTSAGRPNGSGASDSSLLHKTNKPPERRRGKAEKTSLEVLQQYFSRSLKNAAKSLGVCPTTMKRICRQHGISRWPSQKINKVNRSLSKLKQRFFVGVVMAQQGFIDNNNDTQLEADKASHSRSSSGEGSINSRTSEGSCQGSPANQTFVCKPIASTFAEPQLNQEFNKEPFQEPQLPLSRMLIEDSGSSKDLKNLFTSTSDQPFLAPPNNLVSMKHSGTVTIKASFKEDIVRFRFPCSGGVIVLKEEVAKRLRMDVGTFDIKYLDDDHEWVKLACNADLEECMEISRLSGSHVIRLLVSDIAAHFGSSCGNSG</sequence>
<dbReference type="Pfam" id="PF22922">
    <property type="entry name" value="GAF_NLP"/>
    <property type="match status" value="1"/>
</dbReference>
<dbReference type="InterPro" id="IPR003035">
    <property type="entry name" value="RWP-RK_dom"/>
</dbReference>
<dbReference type="Gene3D" id="3.10.20.90">
    <property type="entry name" value="Phosphatidylinositol 3-kinase Catalytic Subunit, Chain A, domain 1"/>
    <property type="match status" value="1"/>
</dbReference>
<dbReference type="SUPFAM" id="SSF54277">
    <property type="entry name" value="CAD &amp; PB1 domains"/>
    <property type="match status" value="1"/>
</dbReference>
<keyword evidence="2" id="KW-0238">DNA-binding</keyword>
<gene>
    <name evidence="8" type="ORF">NCGR_LOCUS27239</name>
</gene>
<evidence type="ECO:0000256" key="4">
    <source>
        <dbReference type="ARBA" id="ARBA00023242"/>
    </source>
</evidence>
<feature type="domain" description="PB1" evidence="7">
    <location>
        <begin position="765"/>
        <end position="847"/>
    </location>
</feature>
<evidence type="ECO:0000313" key="8">
    <source>
        <dbReference type="EMBL" id="CAD6240721.1"/>
    </source>
</evidence>
<dbReference type="OrthoDB" id="6270329at2759"/>
<dbReference type="InterPro" id="IPR055081">
    <property type="entry name" value="NLP1-9_GAF"/>
</dbReference>
<dbReference type="GO" id="GO:0003677">
    <property type="term" value="F:DNA binding"/>
    <property type="evidence" value="ECO:0007669"/>
    <property type="project" value="UniProtKB-KW"/>
</dbReference>
<dbReference type="CDD" id="cd06407">
    <property type="entry name" value="PB1_NLP"/>
    <property type="match status" value="1"/>
</dbReference>
<reference evidence="8" key="1">
    <citation type="submission" date="2020-10" db="EMBL/GenBank/DDBJ databases">
        <authorList>
            <person name="Han B."/>
            <person name="Lu T."/>
            <person name="Zhao Q."/>
            <person name="Huang X."/>
            <person name="Zhao Y."/>
        </authorList>
    </citation>
    <scope>NUCLEOTIDE SEQUENCE</scope>
</reference>
<dbReference type="PROSITE" id="PS51745">
    <property type="entry name" value="PB1"/>
    <property type="match status" value="1"/>
</dbReference>
<dbReference type="Proteomes" id="UP000604825">
    <property type="component" value="Unassembled WGS sequence"/>
</dbReference>
<feature type="region of interest" description="Disordered" evidence="5">
    <location>
        <begin position="540"/>
        <end position="581"/>
    </location>
</feature>
<dbReference type="AlphaFoldDB" id="A0A811PED4"/>
<protein>
    <submittedName>
        <fullName evidence="8">Uncharacterized protein</fullName>
    </submittedName>
</protein>
<dbReference type="SMART" id="SM00666">
    <property type="entry name" value="PB1"/>
    <property type="match status" value="1"/>
</dbReference>
<feature type="domain" description="RWP-RK" evidence="6">
    <location>
        <begin position="568"/>
        <end position="648"/>
    </location>
</feature>
<evidence type="ECO:0000256" key="3">
    <source>
        <dbReference type="ARBA" id="ARBA00023163"/>
    </source>
</evidence>
<evidence type="ECO:0000256" key="2">
    <source>
        <dbReference type="ARBA" id="ARBA00023125"/>
    </source>
</evidence>
<feature type="compositionally biased region" description="Basic and acidic residues" evidence="5">
    <location>
        <begin position="569"/>
        <end position="581"/>
    </location>
</feature>
<feature type="compositionally biased region" description="Polar residues" evidence="5">
    <location>
        <begin position="544"/>
        <end position="565"/>
    </location>
</feature>
<evidence type="ECO:0000313" key="9">
    <source>
        <dbReference type="Proteomes" id="UP000604825"/>
    </source>
</evidence>
<dbReference type="PANTHER" id="PTHR32002:SF35">
    <property type="entry name" value="PROTEIN NLP6"/>
    <property type="match status" value="1"/>
</dbReference>
<name>A0A811PED4_9POAL</name>
<comment type="caution">
    <text evidence="8">The sequence shown here is derived from an EMBL/GenBank/DDBJ whole genome shotgun (WGS) entry which is preliminary data.</text>
</comment>
<dbReference type="InterPro" id="IPR045012">
    <property type="entry name" value="NLP"/>
</dbReference>
<dbReference type="InterPro" id="IPR053793">
    <property type="entry name" value="PB1-like"/>
</dbReference>
<feature type="compositionally biased region" description="Basic and acidic residues" evidence="5">
    <location>
        <begin position="506"/>
        <end position="526"/>
    </location>
</feature>
<dbReference type="PANTHER" id="PTHR32002">
    <property type="entry name" value="PROTEIN NLP8"/>
    <property type="match status" value="1"/>
</dbReference>
<evidence type="ECO:0000256" key="1">
    <source>
        <dbReference type="ARBA" id="ARBA00023015"/>
    </source>
</evidence>
<dbReference type="EMBL" id="CAJGYO010000006">
    <property type="protein sequence ID" value="CAD6240721.1"/>
    <property type="molecule type" value="Genomic_DNA"/>
</dbReference>
<evidence type="ECO:0000259" key="7">
    <source>
        <dbReference type="PROSITE" id="PS51745"/>
    </source>
</evidence>
<proteinExistence type="predicted"/>
<keyword evidence="4" id="KW-0539">Nucleus</keyword>
<feature type="compositionally biased region" description="Low complexity" evidence="5">
    <location>
        <begin position="667"/>
        <end position="681"/>
    </location>
</feature>
<dbReference type="InterPro" id="IPR000270">
    <property type="entry name" value="PB1_dom"/>
</dbReference>